<dbReference type="Proteomes" id="UP001165283">
    <property type="component" value="Unassembled WGS sequence"/>
</dbReference>
<evidence type="ECO:0000313" key="2">
    <source>
        <dbReference type="EMBL" id="MCO1659310.1"/>
    </source>
</evidence>
<feature type="compositionally biased region" description="Low complexity" evidence="1">
    <location>
        <begin position="216"/>
        <end position="227"/>
    </location>
</feature>
<sequence>MTQTDESTRGADTPSHDHEPGPRTHDSTGWLRPLAPVDPADGVQTVPGEVVPVAGRAVGVFVPHPGERRDPATCPLIREWPLRRLNALYHLPRSQARTGLVIMTPRSGPTPVGPNGRPAKAEVFWSGGTLYEVDLGLHHTTLEFELPSRLEMIAFTAVVDVEWRVVEPARVVGDNIRDIRAALIPLLRRRLREVTRGSPPRSSAPPTPRRPRRSRAGTPASRTGCGPAPCCGCAPTSSPASTPPRG</sequence>
<feature type="region of interest" description="Disordered" evidence="1">
    <location>
        <begin position="194"/>
        <end position="246"/>
    </location>
</feature>
<gene>
    <name evidence="2" type="ORF">KDL28_29980</name>
</gene>
<evidence type="ECO:0000313" key="3">
    <source>
        <dbReference type="Proteomes" id="UP001165283"/>
    </source>
</evidence>
<reference evidence="2" key="1">
    <citation type="submission" date="2021-04" db="EMBL/GenBank/DDBJ databases">
        <title>Pseudonocardia sp. nov., isolated from sandy soil of mangrove forest.</title>
        <authorList>
            <person name="Zan Z."/>
            <person name="Huang R."/>
            <person name="Liu W."/>
        </authorList>
    </citation>
    <scope>NUCLEOTIDE SEQUENCE</scope>
    <source>
        <strain evidence="2">S2-4</strain>
    </source>
</reference>
<name>A0ABT1A8F3_9PSEU</name>
<keyword evidence="3" id="KW-1185">Reference proteome</keyword>
<evidence type="ECO:0000256" key="1">
    <source>
        <dbReference type="SAM" id="MobiDB-lite"/>
    </source>
</evidence>
<dbReference type="RefSeq" id="WP_252444130.1">
    <property type="nucleotide sequence ID" value="NZ_JAGSOV010000064.1"/>
</dbReference>
<organism evidence="2 3">
    <name type="scientific">Pseudonocardia humida</name>
    <dbReference type="NCBI Taxonomy" id="2800819"/>
    <lineage>
        <taxon>Bacteria</taxon>
        <taxon>Bacillati</taxon>
        <taxon>Actinomycetota</taxon>
        <taxon>Actinomycetes</taxon>
        <taxon>Pseudonocardiales</taxon>
        <taxon>Pseudonocardiaceae</taxon>
        <taxon>Pseudonocardia</taxon>
    </lineage>
</organism>
<comment type="caution">
    <text evidence="2">The sequence shown here is derived from an EMBL/GenBank/DDBJ whole genome shotgun (WGS) entry which is preliminary data.</text>
</comment>
<accession>A0ABT1A8F3</accession>
<protein>
    <submittedName>
        <fullName evidence="2">Uncharacterized protein</fullName>
    </submittedName>
</protein>
<dbReference type="EMBL" id="JAGSOV010000064">
    <property type="protein sequence ID" value="MCO1659310.1"/>
    <property type="molecule type" value="Genomic_DNA"/>
</dbReference>
<feature type="compositionally biased region" description="Basic and acidic residues" evidence="1">
    <location>
        <begin position="1"/>
        <end position="26"/>
    </location>
</feature>
<feature type="region of interest" description="Disordered" evidence="1">
    <location>
        <begin position="1"/>
        <end position="46"/>
    </location>
</feature>
<proteinExistence type="predicted"/>